<proteinExistence type="predicted"/>
<dbReference type="KEGG" id="aacx:DEACI_3736"/>
<organism evidence="1">
    <name type="scientific">Acididesulfobacillus acetoxydans</name>
    <dbReference type="NCBI Taxonomy" id="1561005"/>
    <lineage>
        <taxon>Bacteria</taxon>
        <taxon>Bacillati</taxon>
        <taxon>Bacillota</taxon>
        <taxon>Clostridia</taxon>
        <taxon>Eubacteriales</taxon>
        <taxon>Peptococcaceae</taxon>
        <taxon>Acididesulfobacillus</taxon>
    </lineage>
</organism>
<dbReference type="EMBL" id="LR746496">
    <property type="protein sequence ID" value="CAA7602913.1"/>
    <property type="molecule type" value="Genomic_DNA"/>
</dbReference>
<protein>
    <submittedName>
        <fullName evidence="2">Methionine synthase vitamin-B12 independent</fullName>
    </submittedName>
</protein>
<reference evidence="1" key="2">
    <citation type="submission" date="2020-01" db="EMBL/GenBank/DDBJ databases">
        <authorList>
            <person name="Hornung B."/>
        </authorList>
    </citation>
    <scope>NUCLEOTIDE SEQUENCE</scope>
    <source>
        <strain evidence="1">PacBioINE</strain>
    </source>
</reference>
<gene>
    <name evidence="2" type="ORF">DEACI_0215</name>
    <name evidence="1" type="ORF">DEACI_3736</name>
</gene>
<evidence type="ECO:0000313" key="3">
    <source>
        <dbReference type="Proteomes" id="UP001071230"/>
    </source>
</evidence>
<dbReference type="InterPro" id="IPR038071">
    <property type="entry name" value="UROD/MetE-like_sf"/>
</dbReference>
<dbReference type="EMBL" id="CDGJ01000003">
    <property type="protein sequence ID" value="CEJ05795.1"/>
    <property type="molecule type" value="Genomic_DNA"/>
</dbReference>
<sequence>MDSKWRGIVPEQGFEPKSALGFPPRFLTTGVGSVPFARTEEALRLIRQSVPRAPHWPQLPKMGAESAFIGQYLRALIESGVMADYARPRFQAEAGDWAERMARFYELYLAAEAGDNAALEHFGFSGQGGEGFEGFCRDIEEHGTREALLLKGQLSGPVTLGLQITDENRRASYYDDSQREMLVRSIAMHARWQTKRLKAYGLPVLMSVDDPGLYAVGASTHVTLEKGRIIDDLNSIAGEIMGQGGIPGAHVCAGMDWTILFDSMIEVVNFDAYEYMTGMLVLAEELERFLTRGGVLAWGIIPTGDALRKESVGSLRRRLEENIGELGRRGVNEERLRAQSMLTPSCGTGTLSPEEAERIYGLLKELEKELA</sequence>
<dbReference type="SUPFAM" id="SSF51726">
    <property type="entry name" value="UROD/MetE-like"/>
    <property type="match status" value="1"/>
</dbReference>
<dbReference type="AlphaFoldDB" id="A0A8S0VYC9"/>
<keyword evidence="3" id="KW-1185">Reference proteome</keyword>
<name>A0A8S0VYC9_9FIRM</name>
<evidence type="ECO:0000313" key="1">
    <source>
        <dbReference type="EMBL" id="CAA7602913.1"/>
    </source>
</evidence>
<dbReference type="Proteomes" id="UP001071230">
    <property type="component" value="Unassembled WGS sequence"/>
</dbReference>
<dbReference type="Proteomes" id="UP000836597">
    <property type="component" value="Chromosome"/>
</dbReference>
<dbReference type="CDD" id="cd03310">
    <property type="entry name" value="CIMS_like"/>
    <property type="match status" value="1"/>
</dbReference>
<dbReference type="Gene3D" id="3.20.20.210">
    <property type="match status" value="1"/>
</dbReference>
<dbReference type="RefSeq" id="WP_240986211.1">
    <property type="nucleotide sequence ID" value="NZ_CDGJ01000003.1"/>
</dbReference>
<evidence type="ECO:0000313" key="2">
    <source>
        <dbReference type="EMBL" id="CEJ05795.1"/>
    </source>
</evidence>
<accession>A0A8S0VYC9</accession>
<reference evidence="2" key="1">
    <citation type="submission" date="2014-11" db="EMBL/GenBank/DDBJ databases">
        <authorList>
            <person name="Hornung B.V."/>
        </authorList>
    </citation>
    <scope>NUCLEOTIDE SEQUENCE</scope>
    <source>
        <strain evidence="2">INE</strain>
    </source>
</reference>